<dbReference type="SUPFAM" id="SSF52540">
    <property type="entry name" value="P-loop containing nucleoside triphosphate hydrolases"/>
    <property type="match status" value="1"/>
</dbReference>
<dbReference type="Gene3D" id="1.20.272.10">
    <property type="match status" value="1"/>
</dbReference>
<dbReference type="GO" id="GO:0006281">
    <property type="term" value="P:DNA repair"/>
    <property type="evidence" value="ECO:0007669"/>
    <property type="project" value="TreeGrafter"/>
</dbReference>
<evidence type="ECO:0000259" key="7">
    <source>
        <dbReference type="SMART" id="SM00382"/>
    </source>
</evidence>
<keyword evidence="5" id="KW-0067">ATP-binding</keyword>
<dbReference type="EMBL" id="SPRC01000027">
    <property type="protein sequence ID" value="TIB78320.1"/>
    <property type="molecule type" value="Genomic_DNA"/>
</dbReference>
<dbReference type="InterPro" id="IPR008921">
    <property type="entry name" value="DNA_pol3_clamp-load_cplx_C"/>
</dbReference>
<evidence type="ECO:0000256" key="5">
    <source>
        <dbReference type="ARBA" id="ARBA00022840"/>
    </source>
</evidence>
<evidence type="ECO:0000256" key="1">
    <source>
        <dbReference type="ARBA" id="ARBA00004123"/>
    </source>
</evidence>
<dbReference type="InterPro" id="IPR003593">
    <property type="entry name" value="AAA+_ATPase"/>
</dbReference>
<comment type="subcellular location">
    <subcellularLocation>
        <location evidence="1">Nucleus</location>
    </subcellularLocation>
</comment>
<dbReference type="CDD" id="cd18140">
    <property type="entry name" value="HLD_clamp_RFC"/>
    <property type="match status" value="1"/>
</dbReference>
<dbReference type="SUPFAM" id="SSF53335">
    <property type="entry name" value="S-adenosyl-L-methionine-dependent methyltransferases"/>
    <property type="match status" value="1"/>
</dbReference>
<evidence type="ECO:0000313" key="11">
    <source>
        <dbReference type="Proteomes" id="UP000310685"/>
    </source>
</evidence>
<dbReference type="CDD" id="cd00009">
    <property type="entry name" value="AAA"/>
    <property type="match status" value="1"/>
</dbReference>
<evidence type="ECO:0000256" key="2">
    <source>
        <dbReference type="ARBA" id="ARBA00005378"/>
    </source>
</evidence>
<dbReference type="GO" id="GO:0031391">
    <property type="term" value="C:Elg1 RFC-like complex"/>
    <property type="evidence" value="ECO:0007669"/>
    <property type="project" value="TreeGrafter"/>
</dbReference>
<evidence type="ECO:0000313" key="10">
    <source>
        <dbReference type="Proteomes" id="UP000309601"/>
    </source>
</evidence>
<feature type="domain" description="AAA+ ATPase" evidence="7">
    <location>
        <begin position="14"/>
        <end position="136"/>
    </location>
</feature>
<dbReference type="Proteomes" id="UP000310685">
    <property type="component" value="Unassembled WGS sequence"/>
</dbReference>
<dbReference type="Proteomes" id="UP000309601">
    <property type="component" value="Unassembled WGS sequence"/>
</dbReference>
<dbReference type="GO" id="GO:0005663">
    <property type="term" value="C:DNA replication factor C complex"/>
    <property type="evidence" value="ECO:0007669"/>
    <property type="project" value="TreeGrafter"/>
</dbReference>
<dbReference type="SMART" id="SM00382">
    <property type="entry name" value="AAA"/>
    <property type="match status" value="1"/>
</dbReference>
<dbReference type="GO" id="GO:0003689">
    <property type="term" value="F:DNA clamp loader activity"/>
    <property type="evidence" value="ECO:0007669"/>
    <property type="project" value="TreeGrafter"/>
</dbReference>
<dbReference type="Gene3D" id="3.40.50.300">
    <property type="entry name" value="P-loop containing nucleotide triphosphate hydrolases"/>
    <property type="match status" value="1"/>
</dbReference>
<keyword evidence="6" id="KW-0539">Nucleus</keyword>
<dbReference type="InterPro" id="IPR013748">
    <property type="entry name" value="Rep_factorC_C"/>
</dbReference>
<dbReference type="GO" id="GO:0006271">
    <property type="term" value="P:DNA strand elongation involved in DNA replication"/>
    <property type="evidence" value="ECO:0007669"/>
    <property type="project" value="UniProtKB-ARBA"/>
</dbReference>
<dbReference type="Gene3D" id="1.10.8.60">
    <property type="match status" value="1"/>
</dbReference>
<dbReference type="PANTHER" id="PTHR11669">
    <property type="entry name" value="REPLICATION FACTOR C / DNA POLYMERASE III GAMMA-TAU SUBUNIT"/>
    <property type="match status" value="1"/>
</dbReference>
<evidence type="ECO:0000313" key="9">
    <source>
        <dbReference type="EMBL" id="TIC63112.1"/>
    </source>
</evidence>
<dbReference type="InterPro" id="IPR050238">
    <property type="entry name" value="DNA_Rep/Repair_Clamp_Loader"/>
</dbReference>
<name>A0A4T0M6B0_9BASI</name>
<evidence type="ECO:0000256" key="6">
    <source>
        <dbReference type="ARBA" id="ARBA00023242"/>
    </source>
</evidence>
<proteinExistence type="inferred from homology"/>
<dbReference type="Pfam" id="PF13679">
    <property type="entry name" value="Methyltransf_32"/>
    <property type="match status" value="1"/>
</dbReference>
<dbReference type="GO" id="GO:0016887">
    <property type="term" value="F:ATP hydrolysis activity"/>
    <property type="evidence" value="ECO:0007669"/>
    <property type="project" value="InterPro"/>
</dbReference>
<accession>A0A4T0M6B0</accession>
<keyword evidence="4" id="KW-0547">Nucleotide-binding</keyword>
<dbReference type="InterPro" id="IPR025714">
    <property type="entry name" value="Methyltranfer_dom"/>
</dbReference>
<sequence>MVLLVYLESPCKNNSHNTTGTGKTSTILAIAKKIYGGNWKRNVLELNASDDRGIDVVRDQIKSFAQTRTLFSDGFKLIILDEADLMTQQAQGALRRIIEHYTPTTRFCIICNYVNKITPAIMSRCTRFRFSPLPYAHLDKRLVEVIENEAVQIDDDAKKALLNLTKGDMRRALNILQACHTACMPERISIKDVYNVTAAPQPEAIEYIVNTLLKDEISTCYSKIHQVKRQNGLALQDILTGVYDYIQTIEFPTATKVAILELLAEVEHRLSKAEMDIPAEYEGNIEKYLDDLLEFVSDEYVKSLVNTHTNSPRLMQREWSNEEAFSEWMNWAEKHNDESDEWKDEQIRSIAIGIIREEWPNSLQNHIRKCNRLGLPREYKNYERPTTKRINLKCGSVNNLGMTPKKIHECERLSTLIGNDFEHHKNLIDVGSGQGYLSRTLSRAPFDFQVLAVDSDANNVQRSEYTSNKRDIGLTTGRLDHAIAFLDRASLERVNREWEARGNERSTLIGLHPCGDLSVEVIEAFLDGVDDYDGLVLVSCCYNQLSAKNFPLSQQVRSQIERLPEGRFEWEYDYFGLTVHTLAHWTYEPKKYWDMARAPMWKLLCRSRLAECLRRVGRPHFSENRLGKLRDRHYKSWETYRQGAAEKLGLEPSELADDIDDEFWRLIDWRMKVFWTAKARCGDMFESLIHLDRFLYVSEQTQVVRATSH</sequence>
<dbReference type="Pfam" id="PF00004">
    <property type="entry name" value="AAA"/>
    <property type="match status" value="1"/>
</dbReference>
<dbReference type="InterPro" id="IPR047854">
    <property type="entry name" value="RFC_lid"/>
</dbReference>
<dbReference type="AlphaFoldDB" id="A0A4T0M6B0"/>
<gene>
    <name evidence="9" type="ORF">E3Q02_03193</name>
    <name evidence="8" type="ORF">E3Q22_02677</name>
</gene>
<dbReference type="InterPro" id="IPR003959">
    <property type="entry name" value="ATPase_AAA_core"/>
</dbReference>
<dbReference type="Pfam" id="PF08542">
    <property type="entry name" value="Rep_fac_C"/>
    <property type="match status" value="1"/>
</dbReference>
<evidence type="ECO:0000256" key="3">
    <source>
        <dbReference type="ARBA" id="ARBA00022705"/>
    </source>
</evidence>
<dbReference type="GO" id="GO:0031390">
    <property type="term" value="C:Ctf18 RFC-like complex"/>
    <property type="evidence" value="ECO:0007669"/>
    <property type="project" value="TreeGrafter"/>
</dbReference>
<dbReference type="InterPro" id="IPR027417">
    <property type="entry name" value="P-loop_NTPase"/>
</dbReference>
<dbReference type="SUPFAM" id="SSF48019">
    <property type="entry name" value="post-AAA+ oligomerization domain-like"/>
    <property type="match status" value="1"/>
</dbReference>
<dbReference type="GO" id="GO:0003677">
    <property type="term" value="F:DNA binding"/>
    <property type="evidence" value="ECO:0007669"/>
    <property type="project" value="InterPro"/>
</dbReference>
<organism evidence="8 11">
    <name type="scientific">Wallemia mellicola</name>
    <dbReference type="NCBI Taxonomy" id="1708541"/>
    <lineage>
        <taxon>Eukaryota</taxon>
        <taxon>Fungi</taxon>
        <taxon>Dikarya</taxon>
        <taxon>Basidiomycota</taxon>
        <taxon>Wallemiomycotina</taxon>
        <taxon>Wallemiomycetes</taxon>
        <taxon>Wallemiales</taxon>
        <taxon>Wallemiaceae</taxon>
        <taxon>Wallemia</taxon>
    </lineage>
</organism>
<evidence type="ECO:0000256" key="4">
    <source>
        <dbReference type="ARBA" id="ARBA00022741"/>
    </source>
</evidence>
<comment type="similarity">
    <text evidence="2">Belongs to the activator 1 small subunits family.</text>
</comment>
<reference evidence="10 11" key="1">
    <citation type="submission" date="2019-03" db="EMBL/GenBank/DDBJ databases">
        <title>Sequencing 25 genomes of Wallemia mellicola.</title>
        <authorList>
            <person name="Gostincar C."/>
        </authorList>
    </citation>
    <scope>NUCLEOTIDE SEQUENCE [LARGE SCALE GENOMIC DNA]</scope>
    <source>
        <strain evidence="9 10">EXF-1274</strain>
        <strain evidence="8 11">EXF-6152</strain>
    </source>
</reference>
<protein>
    <recommendedName>
        <fullName evidence="7">AAA+ ATPase domain-containing protein</fullName>
    </recommendedName>
</protein>
<dbReference type="PANTHER" id="PTHR11669:SF9">
    <property type="entry name" value="REPLICATION FACTOR C SUBUNIT 5"/>
    <property type="match status" value="1"/>
</dbReference>
<dbReference type="GO" id="GO:0005524">
    <property type="term" value="F:ATP binding"/>
    <property type="evidence" value="ECO:0007669"/>
    <property type="project" value="UniProtKB-KW"/>
</dbReference>
<dbReference type="GO" id="GO:0031389">
    <property type="term" value="C:Rad17 RFC-like complex"/>
    <property type="evidence" value="ECO:0007669"/>
    <property type="project" value="TreeGrafter"/>
</dbReference>
<keyword evidence="3" id="KW-0235">DNA replication</keyword>
<dbReference type="InterPro" id="IPR029063">
    <property type="entry name" value="SAM-dependent_MTases_sf"/>
</dbReference>
<evidence type="ECO:0000313" key="8">
    <source>
        <dbReference type="EMBL" id="TIB78320.1"/>
    </source>
</evidence>
<dbReference type="EMBL" id="SPRW01000039">
    <property type="protein sequence ID" value="TIC63112.1"/>
    <property type="molecule type" value="Genomic_DNA"/>
</dbReference>
<comment type="caution">
    <text evidence="8">The sequence shown here is derived from an EMBL/GenBank/DDBJ whole genome shotgun (WGS) entry which is preliminary data.</text>
</comment>